<dbReference type="NCBIfam" id="TIGR00756">
    <property type="entry name" value="PPR"/>
    <property type="match status" value="5"/>
</dbReference>
<comment type="similarity">
    <text evidence="1">Belongs to the PPR family. P subfamily.</text>
</comment>
<dbReference type="InterPro" id="IPR050667">
    <property type="entry name" value="PPR-containing_protein"/>
</dbReference>
<dbReference type="PANTHER" id="PTHR47939:SF8">
    <property type="entry name" value="PENTACOTRIPEPTIDE-REPEAT REGION OF PRORP DOMAIN-CONTAINING PROTEIN"/>
    <property type="match status" value="1"/>
</dbReference>
<dbReference type="OMA" id="EIWELME"/>
<feature type="region of interest" description="Disordered" evidence="4">
    <location>
        <begin position="459"/>
        <end position="478"/>
    </location>
</feature>
<keyword evidence="2" id="KW-0677">Repeat</keyword>
<evidence type="ECO:0000256" key="1">
    <source>
        <dbReference type="ARBA" id="ARBA00007626"/>
    </source>
</evidence>
<accession>M4FE51</accession>
<reference evidence="5" key="3">
    <citation type="submission" date="2023-03" db="UniProtKB">
        <authorList>
            <consortium name="EnsemblPlants"/>
        </authorList>
    </citation>
    <scope>IDENTIFICATION</scope>
    <source>
        <strain evidence="5">cv. Chiifu-401-42</strain>
    </source>
</reference>
<dbReference type="InterPro" id="IPR002885">
    <property type="entry name" value="PPR_rpt"/>
</dbReference>
<dbReference type="PANTHER" id="PTHR47939">
    <property type="entry name" value="MEMBRANE-ASSOCIATED SALT-INDUCIBLE PROTEIN-LIKE"/>
    <property type="match status" value="1"/>
</dbReference>
<dbReference type="eggNOG" id="KOG4197">
    <property type="taxonomic scope" value="Eukaryota"/>
</dbReference>
<feature type="compositionally biased region" description="Polar residues" evidence="4">
    <location>
        <begin position="1"/>
        <end position="28"/>
    </location>
</feature>
<feature type="repeat" description="PPR" evidence="3">
    <location>
        <begin position="240"/>
        <end position="274"/>
    </location>
</feature>
<dbReference type="Gene3D" id="1.25.40.10">
    <property type="entry name" value="Tetratricopeptide repeat domain"/>
    <property type="match status" value="2"/>
</dbReference>
<reference evidence="6" key="1">
    <citation type="journal article" date="2011" name="Nat. Genet.">
        <title>The genome of the mesopolyploid crop species Brassica rapa.</title>
        <authorList>
            <consortium name="Brassica rapa Genome Sequencing Project Consortium"/>
            <person name="Wang X."/>
            <person name="Wang H."/>
            <person name="Wang J."/>
            <person name="Sun R."/>
            <person name="Wu J."/>
            <person name="Liu S."/>
            <person name="Bai Y."/>
            <person name="Mun J.H."/>
            <person name="Bancroft I."/>
            <person name="Cheng F."/>
            <person name="Huang S."/>
            <person name="Li X."/>
            <person name="Hua W."/>
            <person name="Wang J."/>
            <person name="Wang X."/>
            <person name="Freeling M."/>
            <person name="Pires J.C."/>
            <person name="Paterson A.H."/>
            <person name="Chalhoub B."/>
            <person name="Wang B."/>
            <person name="Hayward A."/>
            <person name="Sharpe A.G."/>
            <person name="Park B.S."/>
            <person name="Weisshaar B."/>
            <person name="Liu B."/>
            <person name="Li B."/>
            <person name="Liu B."/>
            <person name="Tong C."/>
            <person name="Song C."/>
            <person name="Duran C."/>
            <person name="Peng C."/>
            <person name="Geng C."/>
            <person name="Koh C."/>
            <person name="Lin C."/>
            <person name="Edwards D."/>
            <person name="Mu D."/>
            <person name="Shen D."/>
            <person name="Soumpourou E."/>
            <person name="Li F."/>
            <person name="Fraser F."/>
            <person name="Conant G."/>
            <person name="Lassalle G."/>
            <person name="King G.J."/>
            <person name="Bonnema G."/>
            <person name="Tang H."/>
            <person name="Wang H."/>
            <person name="Belcram H."/>
            <person name="Zhou H."/>
            <person name="Hirakawa H."/>
            <person name="Abe H."/>
            <person name="Guo H."/>
            <person name="Wang H."/>
            <person name="Jin H."/>
            <person name="Parkin I.A."/>
            <person name="Batley J."/>
            <person name="Kim J.S."/>
            <person name="Just J."/>
            <person name="Li J."/>
            <person name="Xu J."/>
            <person name="Deng J."/>
            <person name="Kim J.A."/>
            <person name="Li J."/>
            <person name="Yu J."/>
            <person name="Meng J."/>
            <person name="Wang J."/>
            <person name="Min J."/>
            <person name="Poulain J."/>
            <person name="Wang J."/>
            <person name="Hatakeyama K."/>
            <person name="Wu K."/>
            <person name="Wang L."/>
            <person name="Fang L."/>
            <person name="Trick M."/>
            <person name="Links M.G."/>
            <person name="Zhao M."/>
            <person name="Jin M."/>
            <person name="Ramchiary N."/>
            <person name="Drou N."/>
            <person name="Berkman P.J."/>
            <person name="Cai Q."/>
            <person name="Huang Q."/>
            <person name="Li R."/>
            <person name="Tabata S."/>
            <person name="Cheng S."/>
            <person name="Zhang S."/>
            <person name="Zhang S."/>
            <person name="Huang S."/>
            <person name="Sato S."/>
            <person name="Sun S."/>
            <person name="Kwon S.J."/>
            <person name="Choi S.R."/>
            <person name="Lee T.H."/>
            <person name="Fan W."/>
            <person name="Zhao X."/>
            <person name="Tan X."/>
            <person name="Xu X."/>
            <person name="Wang Y."/>
            <person name="Qiu Y."/>
            <person name="Yin Y."/>
            <person name="Li Y."/>
            <person name="Du Y."/>
            <person name="Liao Y."/>
            <person name="Lim Y."/>
            <person name="Narusaka Y."/>
            <person name="Wang Y."/>
            <person name="Wang Z."/>
            <person name="Li Z."/>
            <person name="Wang Z."/>
            <person name="Xiong Z."/>
            <person name="Zhang Z."/>
        </authorList>
    </citation>
    <scope>NUCLEOTIDE SEQUENCE [LARGE SCALE GENOMIC DNA]</scope>
    <source>
        <strain evidence="6">cv. Chiifu-401-42</strain>
    </source>
</reference>
<feature type="repeat" description="PPR" evidence="3">
    <location>
        <begin position="310"/>
        <end position="344"/>
    </location>
</feature>
<feature type="compositionally biased region" description="Polar residues" evidence="4">
    <location>
        <begin position="58"/>
        <end position="73"/>
    </location>
</feature>
<proteinExistence type="inferred from homology"/>
<dbReference type="AlphaFoldDB" id="M4FE51"/>
<feature type="repeat" description="PPR" evidence="3">
    <location>
        <begin position="345"/>
        <end position="379"/>
    </location>
</feature>
<dbReference type="EnsemblPlants" id="Bra039372.1">
    <property type="protein sequence ID" value="Bra039372.1-P"/>
    <property type="gene ID" value="Bra039372"/>
</dbReference>
<dbReference type="HOGENOM" id="CLU_002706_10_3_1"/>
<feature type="region of interest" description="Disordered" evidence="4">
    <location>
        <begin position="1"/>
        <end position="116"/>
    </location>
</feature>
<evidence type="ECO:0000256" key="4">
    <source>
        <dbReference type="SAM" id="MobiDB-lite"/>
    </source>
</evidence>
<dbReference type="STRING" id="51351.M4FE51"/>
<dbReference type="Pfam" id="PF13041">
    <property type="entry name" value="PPR_2"/>
    <property type="match status" value="2"/>
</dbReference>
<evidence type="ECO:0000313" key="5">
    <source>
        <dbReference type="EnsemblPlants" id="Bra039372.1-P"/>
    </source>
</evidence>
<feature type="compositionally biased region" description="Basic residues" evidence="4">
    <location>
        <begin position="74"/>
        <end position="87"/>
    </location>
</feature>
<feature type="repeat" description="PPR" evidence="3">
    <location>
        <begin position="380"/>
        <end position="414"/>
    </location>
</feature>
<evidence type="ECO:0008006" key="7">
    <source>
        <dbReference type="Google" id="ProtNLM"/>
    </source>
</evidence>
<dbReference type="Proteomes" id="UP000011750">
    <property type="component" value="Unassembled WGS sequence"/>
</dbReference>
<evidence type="ECO:0000313" key="6">
    <source>
        <dbReference type="Proteomes" id="UP000011750"/>
    </source>
</evidence>
<keyword evidence="6" id="KW-1185">Reference proteome</keyword>
<dbReference type="FunCoup" id="M4FE51">
    <property type="interactions" value="91"/>
</dbReference>
<dbReference type="GO" id="GO:0003729">
    <property type="term" value="F:mRNA binding"/>
    <property type="evidence" value="ECO:0000318"/>
    <property type="project" value="GO_Central"/>
</dbReference>
<sequence>MQSPHSSLSKTQNPHTRISTCTKSNEQSGILAVLSPPWNLQNPEPKPNPHRQDHRKTQNPNQISTVKTTAKPRTQTKSKKFVNKSKKPTASPASVAGGDAVTSSNDSKPTKDSNLTKKVEKFKRSCESQSFRQVHGLYSAFIRRLREANKFSIIDEVLQHQKKYDDIKSEDFVIRMMLLYGYSGMADHAHKLFDEMPELNCERTNKSFNALLSAYVNSRKVDEAMKVFKELPEKLGITPDLVTYNTMIKAVCRKGSMEDILSILEEVERNGLEPDMITFNTLLEEFYRRDLFAEGDRIWDLMKSKDLVPNIRSYNSRVRGLTRNKKFADAVELTGVMRAEGISPDVHTYNAFITGYRGDNNIEEALKWYDEMKENRLVPDTVTYCLLIPLVCKKGDLDRAVEMSEEAIRHKVLSRPNMYKPVIDGLVGEGKIDKAMQLVKDGKLQSYFRYLPGLSTGKKDTATVPVSSSPVEASVGDE</sequence>
<evidence type="ECO:0000256" key="3">
    <source>
        <dbReference type="PROSITE-ProRule" id="PRU00708"/>
    </source>
</evidence>
<dbReference type="InterPro" id="IPR011990">
    <property type="entry name" value="TPR-like_helical_dom_sf"/>
</dbReference>
<organism evidence="5 6">
    <name type="scientific">Brassica campestris</name>
    <name type="common">Field mustard</name>
    <dbReference type="NCBI Taxonomy" id="3711"/>
    <lineage>
        <taxon>Eukaryota</taxon>
        <taxon>Viridiplantae</taxon>
        <taxon>Streptophyta</taxon>
        <taxon>Embryophyta</taxon>
        <taxon>Tracheophyta</taxon>
        <taxon>Spermatophyta</taxon>
        <taxon>Magnoliopsida</taxon>
        <taxon>eudicotyledons</taxon>
        <taxon>Gunneridae</taxon>
        <taxon>Pentapetalae</taxon>
        <taxon>rosids</taxon>
        <taxon>malvids</taxon>
        <taxon>Brassicales</taxon>
        <taxon>Brassicaceae</taxon>
        <taxon>Brassiceae</taxon>
        <taxon>Brassica</taxon>
    </lineage>
</organism>
<feature type="compositionally biased region" description="Low complexity" evidence="4">
    <location>
        <begin position="462"/>
        <end position="478"/>
    </location>
</feature>
<reference evidence="6" key="2">
    <citation type="journal article" date="2018" name="Hortic Res">
        <title>Improved Brassica rapa reference genome by single-molecule sequencing and chromosome conformation capture technologies.</title>
        <authorList>
            <person name="Zhang L."/>
            <person name="Cai X."/>
            <person name="Wu J."/>
            <person name="Liu M."/>
            <person name="Grob S."/>
            <person name="Cheng F."/>
            <person name="Liang J."/>
            <person name="Cai C."/>
            <person name="Liu Z."/>
            <person name="Liu B."/>
            <person name="Wang F."/>
            <person name="Li S."/>
            <person name="Liu F."/>
            <person name="Li X."/>
            <person name="Cheng L."/>
            <person name="Yang W."/>
            <person name="Li M.H."/>
            <person name="Grossniklaus U."/>
            <person name="Zheng H."/>
            <person name="Wang X."/>
        </authorList>
    </citation>
    <scope>NUCLEOTIDE SEQUENCE [LARGE SCALE GENOMIC DNA]</scope>
    <source>
        <strain evidence="6">cv. Chiifu-401-42</strain>
    </source>
</reference>
<dbReference type="Pfam" id="PF01535">
    <property type="entry name" value="PPR"/>
    <property type="match status" value="3"/>
</dbReference>
<dbReference type="Gramene" id="Bra039372.1">
    <property type="protein sequence ID" value="Bra039372.1-P"/>
    <property type="gene ID" value="Bra039372"/>
</dbReference>
<feature type="repeat" description="PPR" evidence="3">
    <location>
        <begin position="275"/>
        <end position="309"/>
    </location>
</feature>
<evidence type="ECO:0000256" key="2">
    <source>
        <dbReference type="ARBA" id="ARBA00022737"/>
    </source>
</evidence>
<feature type="repeat" description="PPR" evidence="3">
    <location>
        <begin position="204"/>
        <end position="239"/>
    </location>
</feature>
<name>M4FE51_BRACM</name>
<protein>
    <recommendedName>
        <fullName evidence="7">Pentacotripeptide-repeat region of PRORP domain-containing protein</fullName>
    </recommendedName>
</protein>
<dbReference type="InParanoid" id="M4FE51"/>
<dbReference type="PROSITE" id="PS51375">
    <property type="entry name" value="PPR"/>
    <property type="match status" value="6"/>
</dbReference>